<comment type="caution">
    <text evidence="1">The sequence shown here is derived from an EMBL/GenBank/DDBJ whole genome shotgun (WGS) entry which is preliminary data.</text>
</comment>
<proteinExistence type="predicted"/>
<organism evidence="1 2">
    <name type="scientific">Bifidobacterium longum subsp. infantis</name>
    <dbReference type="NCBI Taxonomy" id="1682"/>
    <lineage>
        <taxon>Bacteria</taxon>
        <taxon>Bacillati</taxon>
        <taxon>Actinomycetota</taxon>
        <taxon>Actinomycetes</taxon>
        <taxon>Bifidobacteriales</taxon>
        <taxon>Bifidobacteriaceae</taxon>
        <taxon>Bifidobacterium</taxon>
    </lineage>
</organism>
<reference evidence="1 2" key="1">
    <citation type="submission" date="2019-10" db="EMBL/GenBank/DDBJ databases">
        <authorList>
            <consortium name="Melissa Lawson"/>
            <person name="O'neill I."/>
        </authorList>
    </citation>
    <scope>NUCLEOTIDE SEQUENCE [LARGE SCALE GENOMIC DNA]</scope>
    <source>
        <strain evidence="1">LH_23</strain>
    </source>
</reference>
<name>A0A8U0L7A8_BIFLI</name>
<dbReference type="AlphaFoldDB" id="A0A8U0L7A8"/>
<dbReference type="EMBL" id="CABWKH010000008">
    <property type="protein sequence ID" value="VWQ34432.1"/>
    <property type="molecule type" value="Genomic_DNA"/>
</dbReference>
<evidence type="ECO:0000313" key="1">
    <source>
        <dbReference type="EMBL" id="VWQ34432.1"/>
    </source>
</evidence>
<sequence>MPPEKNIVNVIRNRITRRGLNSRRDNANAAGIVTSMFRAVPATE</sequence>
<protein>
    <submittedName>
        <fullName evidence="1">Uncharacterized protein</fullName>
    </submittedName>
</protein>
<evidence type="ECO:0000313" key="2">
    <source>
        <dbReference type="Proteomes" id="UP000494246"/>
    </source>
</evidence>
<gene>
    <name evidence="1" type="ORF">BIFLH23_00736</name>
</gene>
<accession>A0A8U0L7A8</accession>
<dbReference type="Proteomes" id="UP000494246">
    <property type="component" value="Unassembled WGS sequence"/>
</dbReference>